<dbReference type="Proteomes" id="UP000006253">
    <property type="component" value="Unassembled WGS sequence"/>
</dbReference>
<name>A0A0E2B149_9LEPT</name>
<protein>
    <submittedName>
        <fullName evidence="1">Uncharacterized protein</fullName>
    </submittedName>
</protein>
<dbReference type="AlphaFoldDB" id="A0A0E2B149"/>
<gene>
    <name evidence="1" type="ORF">LEP1GSC081_1811</name>
</gene>
<accession>A0A0E2B149</accession>
<reference evidence="1 2" key="1">
    <citation type="submission" date="2012-10" db="EMBL/GenBank/DDBJ databases">
        <authorList>
            <person name="Harkins D.M."/>
            <person name="Durkin A.S."/>
            <person name="Brinkac L.M."/>
            <person name="Selengut J.D."/>
            <person name="Sanka R."/>
            <person name="DePew J."/>
            <person name="Purushe J."/>
            <person name="Peacock S.J."/>
            <person name="Thaipadungpanit J."/>
            <person name="Wuthiekanun V.W."/>
            <person name="Day N.P."/>
            <person name="Vinetz J.M."/>
            <person name="Sutton G.G."/>
            <person name="Nelson W.C."/>
            <person name="Fouts D.E."/>
        </authorList>
    </citation>
    <scope>NUCLEOTIDE SEQUENCE [LARGE SCALE GENOMIC DNA]</scope>
    <source>
        <strain evidence="1 2">H1</strain>
    </source>
</reference>
<dbReference type="EMBL" id="AHMY02000051">
    <property type="protein sequence ID" value="EKO14971.1"/>
    <property type="molecule type" value="Genomic_DNA"/>
</dbReference>
<comment type="caution">
    <text evidence="1">The sequence shown here is derived from an EMBL/GenBank/DDBJ whole genome shotgun (WGS) entry which is preliminary data.</text>
</comment>
<sequence length="55" mass="6386">MRKVFLPLYLFCKRKICGSFFESRSFSILQYKRSVSMGTLTNLNFTVSILNQISA</sequence>
<evidence type="ECO:0000313" key="2">
    <source>
        <dbReference type="Proteomes" id="UP000006253"/>
    </source>
</evidence>
<organism evidence="1 2">
    <name type="scientific">Leptospira kirschneri str. H1</name>
    <dbReference type="NCBI Taxonomy" id="1049966"/>
    <lineage>
        <taxon>Bacteria</taxon>
        <taxon>Pseudomonadati</taxon>
        <taxon>Spirochaetota</taxon>
        <taxon>Spirochaetia</taxon>
        <taxon>Leptospirales</taxon>
        <taxon>Leptospiraceae</taxon>
        <taxon>Leptospira</taxon>
    </lineage>
</organism>
<evidence type="ECO:0000313" key="1">
    <source>
        <dbReference type="EMBL" id="EKO14971.1"/>
    </source>
</evidence>
<proteinExistence type="predicted"/>